<keyword evidence="6" id="KW-1185">Reference proteome</keyword>
<dbReference type="SUPFAM" id="SSF103473">
    <property type="entry name" value="MFS general substrate transporter"/>
    <property type="match status" value="1"/>
</dbReference>
<keyword evidence="2" id="KW-0963">Cytoplasm</keyword>
<dbReference type="Gene3D" id="3.80.10.10">
    <property type="entry name" value="Ribonuclease Inhibitor"/>
    <property type="match status" value="2"/>
</dbReference>
<proteinExistence type="predicted"/>
<evidence type="ECO:0000256" key="2">
    <source>
        <dbReference type="ARBA" id="ARBA00022490"/>
    </source>
</evidence>
<comment type="caution">
    <text evidence="5">The sequence shown here is derived from an EMBL/GenBank/DDBJ whole genome shotgun (WGS) entry which is preliminary data.</text>
</comment>
<dbReference type="GO" id="GO:0005737">
    <property type="term" value="C:cytoplasm"/>
    <property type="evidence" value="ECO:0007669"/>
    <property type="project" value="UniProtKB-SubCell"/>
</dbReference>
<dbReference type="PANTHER" id="PTHR45690:SF19">
    <property type="entry name" value="NACHT, LRR AND PYD DOMAINS-CONTAINING PROTEIN 3"/>
    <property type="match status" value="1"/>
</dbReference>
<accession>A0A2B4RAT7</accession>
<evidence type="ECO:0000256" key="4">
    <source>
        <dbReference type="SAM" id="Phobius"/>
    </source>
</evidence>
<dbReference type="EMBL" id="LSMT01000734">
    <property type="protein sequence ID" value="PFX14771.1"/>
    <property type="molecule type" value="Genomic_DNA"/>
</dbReference>
<feature type="transmembrane region" description="Helical" evidence="4">
    <location>
        <begin position="740"/>
        <end position="761"/>
    </location>
</feature>
<dbReference type="SUPFAM" id="SSF52047">
    <property type="entry name" value="RNI-like"/>
    <property type="match status" value="1"/>
</dbReference>
<feature type="transmembrane region" description="Helical" evidence="4">
    <location>
        <begin position="624"/>
        <end position="649"/>
    </location>
</feature>
<evidence type="ECO:0000313" key="5">
    <source>
        <dbReference type="EMBL" id="PFX14771.1"/>
    </source>
</evidence>
<feature type="transmembrane region" description="Helical" evidence="4">
    <location>
        <begin position="507"/>
        <end position="530"/>
    </location>
</feature>
<feature type="transmembrane region" description="Helical" evidence="4">
    <location>
        <begin position="578"/>
        <end position="603"/>
    </location>
</feature>
<protein>
    <submittedName>
        <fullName evidence="5">Ribonuclease inhibitor</fullName>
    </submittedName>
</protein>
<feature type="transmembrane region" description="Helical" evidence="4">
    <location>
        <begin position="708"/>
        <end position="728"/>
    </location>
</feature>
<name>A0A2B4RAT7_STYPI</name>
<dbReference type="InterPro" id="IPR032675">
    <property type="entry name" value="LRR_dom_sf"/>
</dbReference>
<dbReference type="Proteomes" id="UP000225706">
    <property type="component" value="Unassembled WGS sequence"/>
</dbReference>
<gene>
    <name evidence="5" type="primary">Rnh1</name>
    <name evidence="5" type="ORF">AWC38_SpisGene21049</name>
</gene>
<reference evidence="6" key="1">
    <citation type="journal article" date="2017" name="bioRxiv">
        <title>Comparative analysis of the genomes of Stylophora pistillata and Acropora digitifera provides evidence for extensive differences between species of corals.</title>
        <authorList>
            <person name="Voolstra C.R."/>
            <person name="Li Y."/>
            <person name="Liew Y.J."/>
            <person name="Baumgarten S."/>
            <person name="Zoccola D."/>
            <person name="Flot J.-F."/>
            <person name="Tambutte S."/>
            <person name="Allemand D."/>
            <person name="Aranda M."/>
        </authorList>
    </citation>
    <scope>NUCLEOTIDE SEQUENCE [LARGE SCALE GENOMIC DNA]</scope>
</reference>
<keyword evidence="4" id="KW-1133">Transmembrane helix</keyword>
<keyword evidence="4" id="KW-0812">Transmembrane</keyword>
<dbReference type="SUPFAM" id="SSF52058">
    <property type="entry name" value="L domain-like"/>
    <property type="match status" value="1"/>
</dbReference>
<evidence type="ECO:0000256" key="1">
    <source>
        <dbReference type="ARBA" id="ARBA00004496"/>
    </source>
</evidence>
<comment type="subcellular location">
    <subcellularLocation>
        <location evidence="1">Cytoplasm</location>
    </subcellularLocation>
</comment>
<keyword evidence="4" id="KW-0472">Membrane</keyword>
<feature type="transmembrane region" description="Helical" evidence="4">
    <location>
        <begin position="678"/>
        <end position="696"/>
    </location>
</feature>
<feature type="non-terminal residue" evidence="5">
    <location>
        <position position="1"/>
    </location>
</feature>
<dbReference type="Pfam" id="PF13516">
    <property type="entry name" value="LRR_6"/>
    <property type="match status" value="12"/>
</dbReference>
<dbReference type="AlphaFoldDB" id="A0A2B4RAT7"/>
<evidence type="ECO:0000313" key="6">
    <source>
        <dbReference type="Proteomes" id="UP000225706"/>
    </source>
</evidence>
<dbReference type="OrthoDB" id="5984071at2759"/>
<dbReference type="InterPro" id="IPR001611">
    <property type="entry name" value="Leu-rich_rpt"/>
</dbReference>
<dbReference type="InterPro" id="IPR036259">
    <property type="entry name" value="MFS_trans_sf"/>
</dbReference>
<dbReference type="InterPro" id="IPR050637">
    <property type="entry name" value="NLRP_innate_immun_reg"/>
</dbReference>
<dbReference type="PROSITE" id="PS51450">
    <property type="entry name" value="LRR"/>
    <property type="match status" value="2"/>
</dbReference>
<dbReference type="PANTHER" id="PTHR45690">
    <property type="entry name" value="NACHT, LRR AND PYD DOMAINS-CONTAINING PROTEIN 12"/>
    <property type="match status" value="1"/>
</dbReference>
<dbReference type="SMART" id="SM00368">
    <property type="entry name" value="LRR_RI"/>
    <property type="match status" value="12"/>
</dbReference>
<sequence length="767" mass="86166">EVKIFVLLSFGTRHVFFRICRENPPISRSDDLNNILLSFRNVIDEHCKLTGLNLGCNKITDQGVSHLCDALKDEHCKLTELNLDNNDITNQGVSLLCDALKDEHCKLTELNLNRNNITDEDVPLLCAALKDEHCKLTELNLAWNKIAEQGVRLLCDALKDEHCKLTELNLDRNNVTDQGVSLLCDALKDKHCKLTEMNLNWNNFTYQGLSRLCDALKDEFCKLTELYLDWNNIKDQGVSLLCDALKDEHCRLTELNLGWNNITEEGVSHLCDALKDEHCKLTALNLVWNEVPDQGVSLLCDALKDEHCKLTKLDLAENEITDQGVPPLCDALKDEHCKLTKLNLARNKITDQSVPPLCDALKDEHCKLTELNLSENEITDQGKLFQELEEHVLKQSIDHTCQEAVDEVFCELLLLSENEVKLEEAPSDKESGIGCQGFEDKEKSEQQHHHDDKQLDASYQIPALSKSRVFFLNISWFGMNVMYLILSVEVVPSQVYALVGSGQKGQVLGGMVAAGAVYHFLEWHLVLLILKGENVIFVACAVHGCSMDLKLRRCLPYYNLTILEQSEDNSTVNSDTSFLLSLYIAFYLCVMACYSIMSVPYNGLIADLTPPFQRGKTQANNRSLFKIGVVGTYSLVAILYFLCVVLTVFSCPEPPNKVTHKPIGLKAVFHAYWEPLKGVGFGAYCAVDFALVMDVLPNDREKAKDLAVWHQALVLPQAIATPTGGIILDMFEKLRCDIGLGYIILFLVTSVYFVLSGIFVYNIKKAK</sequence>
<keyword evidence="3" id="KW-0677">Repeat</keyword>
<organism evidence="5 6">
    <name type="scientific">Stylophora pistillata</name>
    <name type="common">Smooth cauliflower coral</name>
    <dbReference type="NCBI Taxonomy" id="50429"/>
    <lineage>
        <taxon>Eukaryota</taxon>
        <taxon>Metazoa</taxon>
        <taxon>Cnidaria</taxon>
        <taxon>Anthozoa</taxon>
        <taxon>Hexacorallia</taxon>
        <taxon>Scleractinia</taxon>
        <taxon>Astrocoeniina</taxon>
        <taxon>Pocilloporidae</taxon>
        <taxon>Stylophora</taxon>
    </lineage>
</organism>
<evidence type="ECO:0000256" key="3">
    <source>
        <dbReference type="ARBA" id="ARBA00022737"/>
    </source>
</evidence>